<evidence type="ECO:0000256" key="2">
    <source>
        <dbReference type="ARBA" id="ARBA00007069"/>
    </source>
</evidence>
<dbReference type="PANTHER" id="PTHR42929">
    <property type="entry name" value="INNER MEMBRANE ABC TRANSPORTER PERMEASE PROTEIN YDCU-RELATED-RELATED"/>
    <property type="match status" value="1"/>
</dbReference>
<dbReference type="InterPro" id="IPR000515">
    <property type="entry name" value="MetI-like"/>
</dbReference>
<reference evidence="11 12" key="1">
    <citation type="submission" date="2017-07" db="EMBL/GenBank/DDBJ databases">
        <title>Draft genome of Ochrobactrum lupini type strain LUP21.</title>
        <authorList>
            <person name="Krzyzanowska D.M."/>
            <person name="Jafra S."/>
        </authorList>
    </citation>
    <scope>NUCLEOTIDE SEQUENCE [LARGE SCALE GENOMIC DNA]</scope>
    <source>
        <strain evidence="11 12">LUP21</strain>
    </source>
</reference>
<dbReference type="GO" id="GO:0055085">
    <property type="term" value="P:transmembrane transport"/>
    <property type="evidence" value="ECO:0007669"/>
    <property type="project" value="InterPro"/>
</dbReference>
<dbReference type="SUPFAM" id="SSF161098">
    <property type="entry name" value="MetI-like"/>
    <property type="match status" value="1"/>
</dbReference>
<evidence type="ECO:0000313" key="13">
    <source>
        <dbReference type="Proteomes" id="UP000435957"/>
    </source>
</evidence>
<evidence type="ECO:0000256" key="1">
    <source>
        <dbReference type="ARBA" id="ARBA00004651"/>
    </source>
</evidence>
<evidence type="ECO:0000256" key="5">
    <source>
        <dbReference type="ARBA" id="ARBA00022692"/>
    </source>
</evidence>
<dbReference type="PANTHER" id="PTHR42929:SF5">
    <property type="entry name" value="ABC TRANSPORTER PERMEASE PROTEIN"/>
    <property type="match status" value="1"/>
</dbReference>
<dbReference type="EMBL" id="WBWF01000009">
    <property type="protein sequence ID" value="KAB2703220.1"/>
    <property type="molecule type" value="Genomic_DNA"/>
</dbReference>
<protein>
    <submittedName>
        <fullName evidence="10">ABC transporter permease</fullName>
    </submittedName>
    <submittedName>
        <fullName evidence="11">Binding-protein-dependent transport system inner membrane component family protein</fullName>
    </submittedName>
</protein>
<dbReference type="RefSeq" id="WP_094513651.1">
    <property type="nucleotide sequence ID" value="NZ_JBHEEP010000007.1"/>
</dbReference>
<gene>
    <name evidence="11" type="ORF">CES86_0162</name>
    <name evidence="10" type="ORF">F9L03_14205</name>
</gene>
<organism evidence="11 12">
    <name type="scientific">Brucella lupini</name>
    <dbReference type="NCBI Taxonomy" id="255457"/>
    <lineage>
        <taxon>Bacteria</taxon>
        <taxon>Pseudomonadati</taxon>
        <taxon>Pseudomonadota</taxon>
        <taxon>Alphaproteobacteria</taxon>
        <taxon>Hyphomicrobiales</taxon>
        <taxon>Brucellaceae</taxon>
        <taxon>Brucella/Ochrobactrum group</taxon>
        <taxon>Brucella</taxon>
    </lineage>
</organism>
<name>A0A256H0H4_9HYPH</name>
<evidence type="ECO:0000313" key="12">
    <source>
        <dbReference type="Proteomes" id="UP000216363"/>
    </source>
</evidence>
<comment type="caution">
    <text evidence="11">The sequence shown here is derived from an EMBL/GenBank/DDBJ whole genome shotgun (WGS) entry which is preliminary data.</text>
</comment>
<dbReference type="Proteomes" id="UP000435957">
    <property type="component" value="Unassembled WGS sequence"/>
</dbReference>
<dbReference type="Proteomes" id="UP000216363">
    <property type="component" value="Unassembled WGS sequence"/>
</dbReference>
<proteinExistence type="inferred from homology"/>
<evidence type="ECO:0000256" key="4">
    <source>
        <dbReference type="ARBA" id="ARBA00022475"/>
    </source>
</evidence>
<dbReference type="GO" id="GO:0005886">
    <property type="term" value="C:plasma membrane"/>
    <property type="evidence" value="ECO:0007669"/>
    <property type="project" value="UniProtKB-SubCell"/>
</dbReference>
<feature type="domain" description="ABC transmembrane type-1" evidence="9">
    <location>
        <begin position="177"/>
        <end position="383"/>
    </location>
</feature>
<comment type="similarity">
    <text evidence="2">Belongs to the binding-protein-dependent transport system permease family. CysTW subfamily.</text>
</comment>
<dbReference type="Gene3D" id="1.10.3720.10">
    <property type="entry name" value="MetI-like"/>
    <property type="match status" value="1"/>
</dbReference>
<feature type="transmembrane region" description="Helical" evidence="8">
    <location>
        <begin position="360"/>
        <end position="383"/>
    </location>
</feature>
<keyword evidence="4" id="KW-1003">Cell membrane</keyword>
<keyword evidence="6 8" id="KW-1133">Transmembrane helix</keyword>
<evidence type="ECO:0000313" key="10">
    <source>
        <dbReference type="EMBL" id="KAB2703220.1"/>
    </source>
</evidence>
<feature type="transmembrane region" description="Helical" evidence="8">
    <location>
        <begin position="177"/>
        <end position="200"/>
    </location>
</feature>
<keyword evidence="13" id="KW-1185">Reference proteome</keyword>
<evidence type="ECO:0000256" key="6">
    <source>
        <dbReference type="ARBA" id="ARBA00022989"/>
    </source>
</evidence>
<accession>A0A256H0H4</accession>
<dbReference type="Pfam" id="PF00528">
    <property type="entry name" value="BPD_transp_1"/>
    <property type="match status" value="1"/>
</dbReference>
<keyword evidence="5 8" id="KW-0812">Transmembrane</keyword>
<evidence type="ECO:0000313" key="11">
    <source>
        <dbReference type="EMBL" id="OYR32506.1"/>
    </source>
</evidence>
<dbReference type="PROSITE" id="PS50928">
    <property type="entry name" value="ABC_TM1"/>
    <property type="match status" value="1"/>
</dbReference>
<dbReference type="InterPro" id="IPR035906">
    <property type="entry name" value="MetI-like_sf"/>
</dbReference>
<sequence>MNRPSRLQNQIKSIALIAPLGLFLAFFFVAPLATMMKSAVSDPIASRALPTVSESLQDWDRATVPSAAAQLALANDIRNVSDDELFGDLVRRLNSAKSGFRTLMTKTRTAVAENQSISDLVSVDPRWSDPVFWIAIQEAASTTITDRNLLSAVDLQRDANGSIINVPEDKSANRTTLFRTLIMAGVVTICCVAIGLPFAMVAASTNGWRRQLLLGAVLLPLWTSLLVRTAAWYIILQDNGLINMTLQTLGLTSGPVPLIFNRLGVVIAMTHVLLPFMVLPIFSVLIGIPKNLMPAAASLGASPIRAFLLVLLPLSLRGVVSGGLLVFMSALGYYITPALIGGAKDQMISSVIAYYATGAANWGMAGALGIVLLAATMILYVVYLRLSSEEARA</sequence>
<evidence type="ECO:0000256" key="7">
    <source>
        <dbReference type="ARBA" id="ARBA00023136"/>
    </source>
</evidence>
<keyword evidence="7 8" id="KW-0472">Membrane</keyword>
<evidence type="ECO:0000256" key="8">
    <source>
        <dbReference type="RuleBase" id="RU363032"/>
    </source>
</evidence>
<dbReference type="CDD" id="cd06261">
    <property type="entry name" value="TM_PBP2"/>
    <property type="match status" value="1"/>
</dbReference>
<reference evidence="10 13" key="2">
    <citation type="submission" date="2019-09" db="EMBL/GenBank/DDBJ databases">
        <title>Taxonomic organization of the family Brucellaceae based on a phylogenomic approach.</title>
        <authorList>
            <person name="Leclercq S."/>
            <person name="Cloeckaert A."/>
            <person name="Zygmunt M.S."/>
        </authorList>
    </citation>
    <scope>NUCLEOTIDE SEQUENCE [LARGE SCALE GENOMIC DNA]</scope>
    <source>
        <strain evidence="10 13">LUP23</strain>
    </source>
</reference>
<feature type="transmembrane region" description="Helical" evidence="8">
    <location>
        <begin position="265"/>
        <end position="286"/>
    </location>
</feature>
<keyword evidence="3 8" id="KW-0813">Transport</keyword>
<evidence type="ECO:0000259" key="9">
    <source>
        <dbReference type="PROSITE" id="PS50928"/>
    </source>
</evidence>
<dbReference type="EMBL" id="NNRN01000029">
    <property type="protein sequence ID" value="OYR32506.1"/>
    <property type="molecule type" value="Genomic_DNA"/>
</dbReference>
<dbReference type="AlphaFoldDB" id="A0A256H0H4"/>
<evidence type="ECO:0000256" key="3">
    <source>
        <dbReference type="ARBA" id="ARBA00022448"/>
    </source>
</evidence>
<feature type="transmembrane region" description="Helical" evidence="8">
    <location>
        <begin position="212"/>
        <end position="235"/>
    </location>
</feature>
<comment type="subcellular location">
    <subcellularLocation>
        <location evidence="1 8">Cell membrane</location>
        <topology evidence="1 8">Multi-pass membrane protein</topology>
    </subcellularLocation>
</comment>